<feature type="binding site" evidence="13">
    <location>
        <position position="557"/>
    </location>
    <ligand>
        <name>[4Fe-4S] cluster</name>
        <dbReference type="ChEBI" id="CHEBI:49883"/>
        <note>4Fe-4S-S-AdoMet</note>
    </ligand>
</feature>
<dbReference type="InterPro" id="IPR002817">
    <property type="entry name" value="ThiC/BzaA/B"/>
</dbReference>
<dbReference type="InterPro" id="IPR038521">
    <property type="entry name" value="ThiC/Bza_core_dom"/>
</dbReference>
<dbReference type="InterPro" id="IPR037509">
    <property type="entry name" value="ThiC"/>
</dbReference>
<feature type="binding site" evidence="13">
    <location>
        <position position="244"/>
    </location>
    <ligand>
        <name>substrate</name>
    </ligand>
</feature>
<evidence type="ECO:0000256" key="3">
    <source>
        <dbReference type="ARBA" id="ARBA00022485"/>
    </source>
</evidence>
<dbReference type="EMBL" id="CP065937">
    <property type="protein sequence ID" value="QQA61606.2"/>
    <property type="molecule type" value="Genomic_DNA"/>
</dbReference>
<evidence type="ECO:0000256" key="6">
    <source>
        <dbReference type="ARBA" id="ARBA00022833"/>
    </source>
</evidence>
<comment type="pathway">
    <text evidence="2 13">Cofactor biosynthesis; thiamine diphosphate biosynthesis.</text>
</comment>
<dbReference type="GO" id="GO:0008270">
    <property type="term" value="F:zinc ion binding"/>
    <property type="evidence" value="ECO:0007669"/>
    <property type="project" value="UniProtKB-UniRule"/>
</dbReference>
<keyword evidence="10 13" id="KW-0456">Lyase</keyword>
<feature type="binding site" evidence="13">
    <location>
        <position position="560"/>
    </location>
    <ligand>
        <name>[4Fe-4S] cluster</name>
        <dbReference type="ChEBI" id="CHEBI:49883"/>
        <note>4Fe-4S-S-AdoMet</note>
    </ligand>
</feature>
<dbReference type="SFLD" id="SFLDS00113">
    <property type="entry name" value="Radical_SAM_Phosphomethylpyrim"/>
    <property type="match status" value="1"/>
</dbReference>
<dbReference type="UniPathway" id="UPA00060"/>
<evidence type="ECO:0000256" key="7">
    <source>
        <dbReference type="ARBA" id="ARBA00022977"/>
    </source>
</evidence>
<dbReference type="GO" id="GO:0009228">
    <property type="term" value="P:thiamine biosynthetic process"/>
    <property type="evidence" value="ECO:0007669"/>
    <property type="project" value="UniProtKB-UniRule"/>
</dbReference>
<evidence type="ECO:0000256" key="5">
    <source>
        <dbReference type="ARBA" id="ARBA00022723"/>
    </source>
</evidence>
<dbReference type="NCBIfam" id="NF009895">
    <property type="entry name" value="PRK13352.1"/>
    <property type="match status" value="1"/>
</dbReference>
<dbReference type="GO" id="GO:0070284">
    <property type="term" value="F:phosphomethylpyrimidine synthase activity"/>
    <property type="evidence" value="ECO:0007669"/>
    <property type="project" value="UniProtKB-EC"/>
</dbReference>
<comment type="catalytic activity">
    <reaction evidence="11 13">
        <text>5-amino-1-(5-phospho-beta-D-ribosyl)imidazole + S-adenosyl-L-methionine = 4-amino-2-methyl-5-(phosphooxymethyl)pyrimidine + CO + 5'-deoxyadenosine + formate + L-methionine + 3 H(+)</text>
        <dbReference type="Rhea" id="RHEA:24840"/>
        <dbReference type="ChEBI" id="CHEBI:15378"/>
        <dbReference type="ChEBI" id="CHEBI:15740"/>
        <dbReference type="ChEBI" id="CHEBI:17245"/>
        <dbReference type="ChEBI" id="CHEBI:17319"/>
        <dbReference type="ChEBI" id="CHEBI:57844"/>
        <dbReference type="ChEBI" id="CHEBI:58354"/>
        <dbReference type="ChEBI" id="CHEBI:59789"/>
        <dbReference type="ChEBI" id="CHEBI:137981"/>
        <dbReference type="EC" id="4.1.99.17"/>
    </reaction>
</comment>
<comment type="cofactor">
    <cofactor evidence="13">
        <name>[4Fe-4S] cluster</name>
        <dbReference type="ChEBI" id="CHEBI:49883"/>
    </cofactor>
    <text evidence="13">Binds 1 [4Fe-4S] cluster per subunit. The cluster is coordinated with 3 cysteines and an exchangeable S-adenosyl-L-methionine.</text>
</comment>
<protein>
    <recommendedName>
        <fullName evidence="13">Phosphomethylpyrimidine synthase</fullName>
        <ecNumber evidence="13">4.1.99.17</ecNumber>
    </recommendedName>
    <alternativeName>
        <fullName evidence="13">Hydroxymethylpyrimidine phosphate synthase</fullName>
        <shortName evidence="13">HMP-P synthase</shortName>
        <shortName evidence="13">HMP-phosphate synthase</shortName>
        <shortName evidence="13">HMPP synthase</shortName>
    </alternativeName>
    <alternativeName>
        <fullName evidence="13">Thiamine biosynthesis protein ThiC</fullName>
    </alternativeName>
</protein>
<feature type="binding site" evidence="13">
    <location>
        <position position="273"/>
    </location>
    <ligand>
        <name>substrate</name>
    </ligand>
</feature>
<keyword evidence="9 13" id="KW-0411">Iron-sulfur</keyword>
<feature type="binding site" evidence="13">
    <location>
        <position position="477"/>
    </location>
    <ligand>
        <name>Zn(2+)</name>
        <dbReference type="ChEBI" id="CHEBI:29105"/>
    </ligand>
</feature>
<dbReference type="AlphaFoldDB" id="A0A839CWZ1"/>
<feature type="binding site" evidence="13">
    <location>
        <position position="565"/>
    </location>
    <ligand>
        <name>[4Fe-4S] cluster</name>
        <dbReference type="ChEBI" id="CHEBI:49883"/>
        <note>4Fe-4S-S-AdoMet</note>
    </ligand>
</feature>
<dbReference type="NCBIfam" id="TIGR00190">
    <property type="entry name" value="thiC"/>
    <property type="match status" value="1"/>
</dbReference>
<feature type="binding site" evidence="13">
    <location>
        <position position="413"/>
    </location>
    <ligand>
        <name>Zn(2+)</name>
        <dbReference type="ChEBI" id="CHEBI:29105"/>
    </ligand>
</feature>
<feature type="binding site" evidence="13">
    <location>
        <position position="309"/>
    </location>
    <ligand>
        <name>substrate</name>
    </ligand>
</feature>
<evidence type="ECO:0000256" key="10">
    <source>
        <dbReference type="ARBA" id="ARBA00023239"/>
    </source>
</evidence>
<dbReference type="SFLD" id="SFLDG01114">
    <property type="entry name" value="phosphomethylpyrimidine_syntha"/>
    <property type="match status" value="1"/>
</dbReference>
<proteinExistence type="inferred from homology"/>
<dbReference type="Gene3D" id="6.10.250.620">
    <property type="match status" value="1"/>
</dbReference>
<evidence type="ECO:0000256" key="13">
    <source>
        <dbReference type="HAMAP-Rule" id="MF_00089"/>
    </source>
</evidence>
<dbReference type="PANTHER" id="PTHR30557">
    <property type="entry name" value="THIAMINE BIOSYNTHESIS PROTEIN THIC"/>
    <property type="match status" value="1"/>
</dbReference>
<organism evidence="14">
    <name type="scientific">Aeromonas caviae</name>
    <name type="common">Aeromonas punctata</name>
    <dbReference type="NCBI Taxonomy" id="648"/>
    <lineage>
        <taxon>Bacteria</taxon>
        <taxon>Pseudomonadati</taxon>
        <taxon>Pseudomonadota</taxon>
        <taxon>Gammaproteobacteria</taxon>
        <taxon>Aeromonadales</taxon>
        <taxon>Aeromonadaceae</taxon>
        <taxon>Aeromonas</taxon>
    </lineage>
</organism>
<evidence type="ECO:0000256" key="12">
    <source>
        <dbReference type="ARBA" id="ARBA00061546"/>
    </source>
</evidence>
<dbReference type="Pfam" id="PF13667">
    <property type="entry name" value="ThiC-associated"/>
    <property type="match status" value="1"/>
</dbReference>
<gene>
    <name evidence="13 14" type="primary">thiC</name>
    <name evidence="14" type="ORF">JC965_03460</name>
</gene>
<evidence type="ECO:0000256" key="4">
    <source>
        <dbReference type="ARBA" id="ARBA00022691"/>
    </source>
</evidence>
<evidence type="ECO:0000256" key="8">
    <source>
        <dbReference type="ARBA" id="ARBA00023004"/>
    </source>
</evidence>
<keyword evidence="8 13" id="KW-0408">Iron</keyword>
<reference evidence="14" key="1">
    <citation type="submission" date="2020-12" db="EMBL/GenBank/DDBJ databases">
        <title>GES Beta-lactamases isolated from hospital effluents in Brazil.</title>
        <authorList>
            <person name="Conte D."/>
            <person name="Mesa D."/>
            <person name="Palmeiro J.K."/>
            <person name="Dalla-Costa L.M."/>
        </authorList>
    </citation>
    <scope>NUCLEOTIDE SEQUENCE [LARGE SCALE GENOMIC DNA]</scope>
    <source>
        <strain evidence="14">Aero21</strain>
    </source>
</reference>
<evidence type="ECO:0000256" key="9">
    <source>
        <dbReference type="ARBA" id="ARBA00023014"/>
    </source>
</evidence>
<evidence type="ECO:0000313" key="14">
    <source>
        <dbReference type="EMBL" id="QQA61606.2"/>
    </source>
</evidence>
<keyword evidence="7 13" id="KW-0784">Thiamine biosynthesis</keyword>
<dbReference type="NCBIfam" id="NF006763">
    <property type="entry name" value="PRK09284.1"/>
    <property type="match status" value="1"/>
</dbReference>
<evidence type="ECO:0000256" key="1">
    <source>
        <dbReference type="ARBA" id="ARBA00003175"/>
    </source>
</evidence>
<comment type="similarity">
    <text evidence="12 13">Belongs to the ThiC family.</text>
</comment>
<dbReference type="Gene3D" id="3.20.20.540">
    <property type="entry name" value="Radical SAM ThiC family, central domain"/>
    <property type="match status" value="1"/>
</dbReference>
<dbReference type="GO" id="GO:0051539">
    <property type="term" value="F:4 iron, 4 sulfur cluster binding"/>
    <property type="evidence" value="ECO:0007669"/>
    <property type="project" value="UniProtKB-KW"/>
</dbReference>
<accession>A0A839CWZ1</accession>
<comment type="subunit">
    <text evidence="13">Homodimer.</text>
</comment>
<dbReference type="Pfam" id="PF01964">
    <property type="entry name" value="ThiC_Rad_SAM"/>
    <property type="match status" value="1"/>
</dbReference>
<dbReference type="SFLD" id="SFLDF00407">
    <property type="entry name" value="phosphomethylpyrimidine_syntha"/>
    <property type="match status" value="1"/>
</dbReference>
<name>A0A839CWZ1_AERCA</name>
<feature type="binding site" evidence="13">
    <location>
        <begin position="329"/>
        <end position="331"/>
    </location>
    <ligand>
        <name>substrate</name>
    </ligand>
</feature>
<feature type="binding site" evidence="13">
    <location>
        <position position="215"/>
    </location>
    <ligand>
        <name>substrate</name>
    </ligand>
</feature>
<dbReference type="InterPro" id="IPR025747">
    <property type="entry name" value="ThiC-associated_dom"/>
</dbReference>
<feature type="binding site" evidence="13">
    <location>
        <begin position="370"/>
        <end position="373"/>
    </location>
    <ligand>
        <name>substrate</name>
    </ligand>
</feature>
<comment type="function">
    <text evidence="1 13">Catalyzes the synthesis of the hydroxymethylpyrimidine phosphate (HMP-P) moiety of thiamine from aminoimidazole ribotide (AIR) in a radical S-adenosyl-L-methionine (SAM)-dependent reaction.</text>
</comment>
<feature type="binding site" evidence="13">
    <location>
        <position position="436"/>
    </location>
    <ligand>
        <name>substrate</name>
    </ligand>
</feature>
<keyword evidence="3 13" id="KW-0004">4Fe-4S</keyword>
<evidence type="ECO:0000256" key="11">
    <source>
        <dbReference type="ARBA" id="ARBA00050218"/>
    </source>
</evidence>
<dbReference type="PANTHER" id="PTHR30557:SF1">
    <property type="entry name" value="PHOSPHOMETHYLPYRIMIDINE SYNTHASE, CHLOROPLASTIC"/>
    <property type="match status" value="1"/>
</dbReference>
<keyword evidence="4 13" id="KW-0949">S-adenosyl-L-methionine</keyword>
<keyword evidence="6 13" id="KW-0862">Zinc</keyword>
<evidence type="ECO:0000256" key="2">
    <source>
        <dbReference type="ARBA" id="ARBA00004948"/>
    </source>
</evidence>
<dbReference type="EC" id="4.1.99.17" evidence="13"/>
<sequence>MAHPNSRRIFIQGSRPDIRVPLREIQLADTFVGGTKEAPQFEPNEPVPVYDTSGPYGEEAAPIDVRRGLPRLREAWVLERADTDALDGLSSTFTQERLADEGLDHLRFEHLPSARRAKPGRRVTQLHYARQGIVTPEMEFIAIRENMGRERVRSELLRTQHPGQGFGARLPQNITPEFVRDEVAAGRAIIPSNINHPEAEPMIIGRNFLVKINANIGNSAVTSSIEEEVEKLVWSTRWGADTVMDLSTGRYIHETREWILRNSPVPIGTVPIYQALEKTNGIAEDLTWELFRDTLLEQAEQGVDYFTIHAGVLLRFVPMTAKRLTGIVSRGGSIMAKWCLSHHKENFLYEHFREICEICAAYDVSLSLGDGLRPGSVYDANDEAQFAELRTLGELTKIAWEYDVQVMIEGPGHVPMHMIERNMTEQLEHCHEAPFYTLGPLTTDIAPGYDHFTSGIGAALIGWYGCAMLCYVTPKEHLGLPNKEDVKQGLITYKIAAHAADLAKGHPGAQIRDNAMSKARFEFRWEDQFNLALDPDTARAYHDETLPQESGKVAHFCSMCGPKFCSMKITQDVRDYAAKLEAVEIKLVGMDGQQERVVAEVESGMARMAETFKETGGEIYHQAATLKQAAGEEA</sequence>
<dbReference type="FunFam" id="3.20.20.540:FF:000001">
    <property type="entry name" value="Phosphomethylpyrimidine synthase"/>
    <property type="match status" value="1"/>
</dbReference>
<dbReference type="GO" id="GO:0005829">
    <property type="term" value="C:cytosol"/>
    <property type="evidence" value="ECO:0007669"/>
    <property type="project" value="TreeGrafter"/>
</dbReference>
<keyword evidence="5 13" id="KW-0479">Metal-binding</keyword>
<feature type="binding site" evidence="13">
    <location>
        <position position="409"/>
    </location>
    <ligand>
        <name>substrate</name>
    </ligand>
</feature>
<dbReference type="GO" id="GO:0009229">
    <property type="term" value="P:thiamine diphosphate biosynthetic process"/>
    <property type="evidence" value="ECO:0007669"/>
    <property type="project" value="UniProtKB-UniRule"/>
</dbReference>
<dbReference type="HAMAP" id="MF_00089">
    <property type="entry name" value="ThiC"/>
    <property type="match status" value="1"/>
</dbReference>